<proteinExistence type="predicted"/>
<dbReference type="EMBL" id="BAAABM010000047">
    <property type="protein sequence ID" value="GAA0356251.1"/>
    <property type="molecule type" value="Genomic_DNA"/>
</dbReference>
<sequence length="168" mass="18573">MSSIEDTDTDVGPGPHLTSRLAFLLKRSMQRLSALTTEALEPFGLDDRRLGVLLLLADSEPLSQQQAAERLGIDRSTMVIHLDALAEQGLVIRHPDPNDRRRNVVLLTERGRDTVEKAVVACEEAERALLAPVDEPARVNLREALTAVERHARSHRSPARVPDGGRPR</sequence>
<evidence type="ECO:0000313" key="7">
    <source>
        <dbReference type="Proteomes" id="UP001501822"/>
    </source>
</evidence>
<gene>
    <name evidence="6" type="ORF">GCM10010151_52350</name>
</gene>
<dbReference type="InterPro" id="IPR000835">
    <property type="entry name" value="HTH_MarR-typ"/>
</dbReference>
<dbReference type="PRINTS" id="PR00598">
    <property type="entry name" value="HTHMARR"/>
</dbReference>
<dbReference type="Gene3D" id="1.10.10.10">
    <property type="entry name" value="Winged helix-like DNA-binding domain superfamily/Winged helix DNA-binding domain"/>
    <property type="match status" value="1"/>
</dbReference>
<protein>
    <recommendedName>
        <fullName evidence="5">HTH marR-type domain-containing protein</fullName>
    </recommendedName>
</protein>
<name>A0ABP3GW20_9ACTN</name>
<comment type="caution">
    <text evidence="6">The sequence shown here is derived from an EMBL/GenBank/DDBJ whole genome shotgun (WGS) entry which is preliminary data.</text>
</comment>
<reference evidence="7" key="1">
    <citation type="journal article" date="2019" name="Int. J. Syst. Evol. Microbiol.">
        <title>The Global Catalogue of Microorganisms (GCM) 10K type strain sequencing project: providing services to taxonomists for standard genome sequencing and annotation.</title>
        <authorList>
            <consortium name="The Broad Institute Genomics Platform"/>
            <consortium name="The Broad Institute Genome Sequencing Center for Infectious Disease"/>
            <person name="Wu L."/>
            <person name="Ma J."/>
        </authorList>
    </citation>
    <scope>NUCLEOTIDE SEQUENCE [LARGE SCALE GENOMIC DNA]</scope>
    <source>
        <strain evidence="7">JCM 3146</strain>
    </source>
</reference>
<evidence type="ECO:0000259" key="5">
    <source>
        <dbReference type="PROSITE" id="PS50995"/>
    </source>
</evidence>
<evidence type="ECO:0000256" key="4">
    <source>
        <dbReference type="SAM" id="MobiDB-lite"/>
    </source>
</evidence>
<accession>A0ABP3GW20</accession>
<evidence type="ECO:0000256" key="3">
    <source>
        <dbReference type="ARBA" id="ARBA00023163"/>
    </source>
</evidence>
<organism evidence="6 7">
    <name type="scientific">Actinoallomurus spadix</name>
    <dbReference type="NCBI Taxonomy" id="79912"/>
    <lineage>
        <taxon>Bacteria</taxon>
        <taxon>Bacillati</taxon>
        <taxon>Actinomycetota</taxon>
        <taxon>Actinomycetes</taxon>
        <taxon>Streptosporangiales</taxon>
        <taxon>Thermomonosporaceae</taxon>
        <taxon>Actinoallomurus</taxon>
    </lineage>
</organism>
<dbReference type="Proteomes" id="UP001501822">
    <property type="component" value="Unassembled WGS sequence"/>
</dbReference>
<evidence type="ECO:0000256" key="2">
    <source>
        <dbReference type="ARBA" id="ARBA00023125"/>
    </source>
</evidence>
<dbReference type="InterPro" id="IPR036390">
    <property type="entry name" value="WH_DNA-bd_sf"/>
</dbReference>
<dbReference type="Pfam" id="PF12802">
    <property type="entry name" value="MarR_2"/>
    <property type="match status" value="1"/>
</dbReference>
<dbReference type="CDD" id="cd00090">
    <property type="entry name" value="HTH_ARSR"/>
    <property type="match status" value="1"/>
</dbReference>
<dbReference type="InterPro" id="IPR036388">
    <property type="entry name" value="WH-like_DNA-bd_sf"/>
</dbReference>
<evidence type="ECO:0000313" key="6">
    <source>
        <dbReference type="EMBL" id="GAA0356251.1"/>
    </source>
</evidence>
<dbReference type="SMART" id="SM00347">
    <property type="entry name" value="HTH_MARR"/>
    <property type="match status" value="1"/>
</dbReference>
<dbReference type="PANTHER" id="PTHR42756:SF1">
    <property type="entry name" value="TRANSCRIPTIONAL REPRESSOR OF EMRAB OPERON"/>
    <property type="match status" value="1"/>
</dbReference>
<dbReference type="SUPFAM" id="SSF46785">
    <property type="entry name" value="Winged helix' DNA-binding domain"/>
    <property type="match status" value="1"/>
</dbReference>
<dbReference type="PANTHER" id="PTHR42756">
    <property type="entry name" value="TRANSCRIPTIONAL REGULATOR, MARR"/>
    <property type="match status" value="1"/>
</dbReference>
<evidence type="ECO:0000256" key="1">
    <source>
        <dbReference type="ARBA" id="ARBA00023015"/>
    </source>
</evidence>
<keyword evidence="1" id="KW-0805">Transcription regulation</keyword>
<dbReference type="InterPro" id="IPR011991">
    <property type="entry name" value="ArsR-like_HTH"/>
</dbReference>
<dbReference type="PROSITE" id="PS50995">
    <property type="entry name" value="HTH_MARR_2"/>
    <property type="match status" value="1"/>
</dbReference>
<keyword evidence="3" id="KW-0804">Transcription</keyword>
<feature type="region of interest" description="Disordered" evidence="4">
    <location>
        <begin position="148"/>
        <end position="168"/>
    </location>
</feature>
<dbReference type="RefSeq" id="WP_252802148.1">
    <property type="nucleotide sequence ID" value="NZ_BAAABM010000047.1"/>
</dbReference>
<keyword evidence="7" id="KW-1185">Reference proteome</keyword>
<feature type="domain" description="HTH marR-type" evidence="5">
    <location>
        <begin position="18"/>
        <end position="150"/>
    </location>
</feature>
<keyword evidence="2" id="KW-0238">DNA-binding</keyword>